<keyword evidence="1" id="KW-0812">Transmembrane</keyword>
<feature type="transmembrane region" description="Helical" evidence="1">
    <location>
        <begin position="33"/>
        <end position="51"/>
    </location>
</feature>
<sequence length="173" mass="18097">MAKKFPIDEFDSATEHGGRHRARRTAKNRVFEWLRIFVAAAIVAGLGYGSLKLIEGSSVFDGYLPSSNSSPSASAQALPEVTVLDGGGLELAAPAGQLLKDAGFNVIGASVLVDADKKPVAIETTIVVITDELFRADAESIAGKLGSPEIVVSPEFAGPITVVLGADYQPEDK</sequence>
<keyword evidence="1" id="KW-1133">Transmembrane helix</keyword>
<dbReference type="AlphaFoldDB" id="A0A6J6IRP8"/>
<dbReference type="Pfam" id="PF13399">
    <property type="entry name" value="LytR_C"/>
    <property type="match status" value="1"/>
</dbReference>
<feature type="domain" description="LytR/CpsA/Psr regulator C-terminal" evidence="2">
    <location>
        <begin position="81"/>
        <end position="168"/>
    </location>
</feature>
<organism evidence="3">
    <name type="scientific">freshwater metagenome</name>
    <dbReference type="NCBI Taxonomy" id="449393"/>
    <lineage>
        <taxon>unclassified sequences</taxon>
        <taxon>metagenomes</taxon>
        <taxon>ecological metagenomes</taxon>
    </lineage>
</organism>
<dbReference type="EMBL" id="CAEZVD010000127">
    <property type="protein sequence ID" value="CAB4627105.1"/>
    <property type="molecule type" value="Genomic_DNA"/>
</dbReference>
<evidence type="ECO:0000313" key="3">
    <source>
        <dbReference type="EMBL" id="CAB4627105.1"/>
    </source>
</evidence>
<protein>
    <submittedName>
        <fullName evidence="3">Unannotated protein</fullName>
    </submittedName>
</protein>
<keyword evidence="1" id="KW-0472">Membrane</keyword>
<dbReference type="InterPro" id="IPR027381">
    <property type="entry name" value="LytR/CpsA/Psr_C"/>
</dbReference>
<reference evidence="3" key="1">
    <citation type="submission" date="2020-05" db="EMBL/GenBank/DDBJ databases">
        <authorList>
            <person name="Chiriac C."/>
            <person name="Salcher M."/>
            <person name="Ghai R."/>
            <person name="Kavagutti S V."/>
        </authorList>
    </citation>
    <scope>NUCLEOTIDE SEQUENCE</scope>
</reference>
<accession>A0A6J6IRP8</accession>
<evidence type="ECO:0000259" key="2">
    <source>
        <dbReference type="Pfam" id="PF13399"/>
    </source>
</evidence>
<gene>
    <name evidence="3" type="ORF">UFOPK1909_00950</name>
</gene>
<proteinExistence type="predicted"/>
<name>A0A6J6IRP8_9ZZZZ</name>
<evidence type="ECO:0000256" key="1">
    <source>
        <dbReference type="SAM" id="Phobius"/>
    </source>
</evidence>